<protein>
    <submittedName>
        <fullName evidence="3">Pep-cterm sorting domain-containing protein</fullName>
    </submittedName>
</protein>
<dbReference type="EMBL" id="JANTQA010000033">
    <property type="protein sequence ID" value="KAJ3437974.1"/>
    <property type="molecule type" value="Genomic_DNA"/>
</dbReference>
<gene>
    <name evidence="3" type="ORF">M0812_17152</name>
</gene>
<dbReference type="Proteomes" id="UP001146793">
    <property type="component" value="Unassembled WGS sequence"/>
</dbReference>
<dbReference type="Gene3D" id="3.30.710.10">
    <property type="entry name" value="Potassium Channel Kv1.1, Chain A"/>
    <property type="match status" value="1"/>
</dbReference>
<dbReference type="InterPro" id="IPR000210">
    <property type="entry name" value="BTB/POZ_dom"/>
</dbReference>
<dbReference type="PROSITE" id="PS50097">
    <property type="entry name" value="BTB"/>
    <property type="match status" value="1"/>
</dbReference>
<name>A0AAV7ZA66_9EUKA</name>
<dbReference type="AlphaFoldDB" id="A0AAV7ZA66"/>
<feature type="domain" description="BTB" evidence="2">
    <location>
        <begin position="245"/>
        <end position="314"/>
    </location>
</feature>
<comment type="caution">
    <text evidence="3">The sequence shown here is derived from an EMBL/GenBank/DDBJ whole genome shotgun (WGS) entry which is preliminary data.</text>
</comment>
<evidence type="ECO:0000256" key="1">
    <source>
        <dbReference type="SAM" id="Coils"/>
    </source>
</evidence>
<feature type="coiled-coil region" evidence="1">
    <location>
        <begin position="160"/>
        <end position="187"/>
    </location>
</feature>
<keyword evidence="1" id="KW-0175">Coiled coil</keyword>
<dbReference type="InterPro" id="IPR011333">
    <property type="entry name" value="SKP1/BTB/POZ_sf"/>
</dbReference>
<sequence length="373" mass="44817">MTFYQVITFTAKNYFEEEANSVQKIAYYKTYEEAERFAIEQFYKDWQETLDGYMETKMWDYYLIGDLARQLNEWETVNSDDEPFKPVFIKYEPSSESEFPVITNCAFDEFDFVYKLYDYLWYRTYGLPNLLQDLKKLQTDESSMDCTLLGVKCHSALVKTRTKQSTIEELEKKLEEFKEKKEIVKHFFDWVYQDTDPLKAVREEEKKESLKSLFGKLEIDLGKNMENHGSFIQDLSLLSQNEESKDFQVELKEHENKNVFFHRFLLQARSKTYFSMFNTVETIPEKATDFSKRSPEFWKLFENYLYTGKIYWSKIYNQEQVIKELKDCNSFFQLNDNNGFSAYFKTMDSQIPIKRSKELNTDGYQPPKSQFFF</sequence>
<proteinExistence type="predicted"/>
<evidence type="ECO:0000259" key="2">
    <source>
        <dbReference type="PROSITE" id="PS50097"/>
    </source>
</evidence>
<accession>A0AAV7ZA66</accession>
<organism evidence="3 4">
    <name type="scientific">Anaeramoeba flamelloides</name>
    <dbReference type="NCBI Taxonomy" id="1746091"/>
    <lineage>
        <taxon>Eukaryota</taxon>
        <taxon>Metamonada</taxon>
        <taxon>Anaeramoebidae</taxon>
        <taxon>Anaeramoeba</taxon>
    </lineage>
</organism>
<dbReference type="SUPFAM" id="SSF54695">
    <property type="entry name" value="POZ domain"/>
    <property type="match status" value="1"/>
</dbReference>
<evidence type="ECO:0000313" key="3">
    <source>
        <dbReference type="EMBL" id="KAJ3437974.1"/>
    </source>
</evidence>
<reference evidence="3" key="1">
    <citation type="submission" date="2022-08" db="EMBL/GenBank/DDBJ databases">
        <title>Novel sulphate-reducing endosymbionts in the free-living metamonad Anaeramoeba.</title>
        <authorList>
            <person name="Jerlstrom-Hultqvist J."/>
            <person name="Cepicka I."/>
            <person name="Gallot-Lavallee L."/>
            <person name="Salas-Leiva D."/>
            <person name="Curtis B.A."/>
            <person name="Zahonova K."/>
            <person name="Pipaliya S."/>
            <person name="Dacks J."/>
            <person name="Roger A.J."/>
        </authorList>
    </citation>
    <scope>NUCLEOTIDE SEQUENCE</scope>
    <source>
        <strain evidence="3">Busselton2</strain>
    </source>
</reference>
<evidence type="ECO:0000313" key="4">
    <source>
        <dbReference type="Proteomes" id="UP001146793"/>
    </source>
</evidence>